<evidence type="ECO:0000313" key="2">
    <source>
        <dbReference type="EMBL" id="RFT43849.1"/>
    </source>
</evidence>
<evidence type="ECO:0000256" key="1">
    <source>
        <dbReference type="SAM" id="SignalP"/>
    </source>
</evidence>
<evidence type="ECO:0008006" key="4">
    <source>
        <dbReference type="Google" id="ProtNLM"/>
    </source>
</evidence>
<evidence type="ECO:0000313" key="3">
    <source>
        <dbReference type="Proteomes" id="UP000259211"/>
    </source>
</evidence>
<feature type="chain" id="PRO_5017699621" description="Transglutaminase-like domain-containing protein" evidence="1">
    <location>
        <begin position="22"/>
        <end position="210"/>
    </location>
</feature>
<comment type="caution">
    <text evidence="2">The sequence shown here is derived from an EMBL/GenBank/DDBJ whole genome shotgun (WGS) entry which is preliminary data.</text>
</comment>
<dbReference type="RefSeq" id="WP_065673766.1">
    <property type="nucleotide sequence ID" value="NZ_AP024308.1"/>
</dbReference>
<dbReference type="SUPFAM" id="SSF54001">
    <property type="entry name" value="Cysteine proteinases"/>
    <property type="match status" value="1"/>
</dbReference>
<sequence>MKKIPLVLAGVAAIVVPVVVAAPKPEPALPEGPGDEPLRTFDDVVAACRATGKTGWALVDEATQLVHRMYTHYSCWHLWLSPEASLAAGHGHSGQYNIVLGRVLEELGFQVRPVHAARVRLEHHPWYHTGHSWLRVTYEGKELDVCASRPGNTAGDVAFVPITDVLDRTKLNSIDTTIALAPITVVSVWKSWLTGSGIQRWIYRPFGVSA</sequence>
<proteinExistence type="predicted"/>
<dbReference type="EMBL" id="NOWI01000006">
    <property type="protein sequence ID" value="RFT43849.1"/>
    <property type="molecule type" value="Genomic_DNA"/>
</dbReference>
<feature type="signal peptide" evidence="1">
    <location>
        <begin position="1"/>
        <end position="21"/>
    </location>
</feature>
<accession>A0A3E2DEL4</accession>
<gene>
    <name evidence="2" type="ORF">CHT91_07390</name>
</gene>
<organism evidence="2 3">
    <name type="scientific">Cutibacterium avidum</name>
    <dbReference type="NCBI Taxonomy" id="33010"/>
    <lineage>
        <taxon>Bacteria</taxon>
        <taxon>Bacillati</taxon>
        <taxon>Actinomycetota</taxon>
        <taxon>Actinomycetes</taxon>
        <taxon>Propionibacteriales</taxon>
        <taxon>Propionibacteriaceae</taxon>
        <taxon>Cutibacterium</taxon>
    </lineage>
</organism>
<dbReference type="Proteomes" id="UP000259211">
    <property type="component" value="Unassembled WGS sequence"/>
</dbReference>
<keyword evidence="1" id="KW-0732">Signal</keyword>
<dbReference type="AlphaFoldDB" id="A0A3E2DEL4"/>
<reference evidence="2 3" key="1">
    <citation type="submission" date="2017-07" db="EMBL/GenBank/DDBJ databases">
        <authorList>
            <person name="Sun Z.S."/>
            <person name="Albrecht U."/>
            <person name="Echele G."/>
            <person name="Lee C.C."/>
        </authorList>
    </citation>
    <scope>NUCLEOTIDE SEQUENCE [LARGE SCALE GENOMIC DNA]</scope>
    <source>
        <strain evidence="2 3">P16-029</strain>
    </source>
</reference>
<dbReference type="InterPro" id="IPR038765">
    <property type="entry name" value="Papain-like_cys_pep_sf"/>
</dbReference>
<name>A0A3E2DEL4_9ACTN</name>
<protein>
    <recommendedName>
        <fullName evidence="4">Transglutaminase-like domain-containing protein</fullName>
    </recommendedName>
</protein>